<comment type="similarity">
    <text evidence="2">Belongs to the GST superfamily.</text>
</comment>
<dbReference type="Pfam" id="PF02798">
    <property type="entry name" value="GST_N"/>
    <property type="match status" value="1"/>
</dbReference>
<dbReference type="AlphaFoldDB" id="A0A921ZFZ2"/>
<comment type="caution">
    <text evidence="5">The sequence shown here is derived from an EMBL/GenBank/DDBJ whole genome shotgun (WGS) entry which is preliminary data.</text>
</comment>
<evidence type="ECO:0000259" key="3">
    <source>
        <dbReference type="PROSITE" id="PS50404"/>
    </source>
</evidence>
<dbReference type="EMBL" id="JH668506">
    <property type="protein sequence ID" value="KAG6456166.1"/>
    <property type="molecule type" value="Genomic_DNA"/>
</dbReference>
<evidence type="ECO:0008006" key="7">
    <source>
        <dbReference type="Google" id="ProtNLM"/>
    </source>
</evidence>
<proteinExistence type="inferred from homology"/>
<sequence length="211" mass="23865">MSSNNLTHAPSRGAYMAAKAAGVQFEVEIVDLFKKEQLKESFLKKNLQHCVPTLEDDGFVLWESRAIASYLVDKYAKDDKFYPKDLQRRAVVNQRLYFDCATFYPRIRAICYPILWLGETEIKESLKKELNISFGHLDQFLGETKWAAGDHPTIADTSLFASVSSILEVGWDISSYPNVQRWVEQCASLPGADENSEGAKMFGAAVRKNLK</sequence>
<dbReference type="PROSITE" id="PS50404">
    <property type="entry name" value="GST_NTER"/>
    <property type="match status" value="1"/>
</dbReference>
<dbReference type="FunFam" id="1.20.1050.10:FF:000007">
    <property type="entry name" value="Glutathione S-transferase 1-1"/>
    <property type="match status" value="1"/>
</dbReference>
<dbReference type="GO" id="GO:0004364">
    <property type="term" value="F:glutathione transferase activity"/>
    <property type="evidence" value="ECO:0007669"/>
    <property type="project" value="TreeGrafter"/>
</dbReference>
<evidence type="ECO:0000313" key="6">
    <source>
        <dbReference type="Proteomes" id="UP000791440"/>
    </source>
</evidence>
<name>A0A921ZFZ2_MANSE</name>
<keyword evidence="6" id="KW-1185">Reference proteome</keyword>
<dbReference type="PANTHER" id="PTHR43969">
    <property type="entry name" value="GLUTATHIONE S TRANSFERASE D10, ISOFORM A-RELATED"/>
    <property type="match status" value="1"/>
</dbReference>
<dbReference type="SFLD" id="SFLDS00019">
    <property type="entry name" value="Glutathione_Transferase_(cytos"/>
    <property type="match status" value="1"/>
</dbReference>
<evidence type="ECO:0000256" key="2">
    <source>
        <dbReference type="RuleBase" id="RU003494"/>
    </source>
</evidence>
<dbReference type="InterPro" id="IPR010987">
    <property type="entry name" value="Glutathione-S-Trfase_C-like"/>
</dbReference>
<feature type="domain" description="GST N-terminal" evidence="3">
    <location>
        <begin position="1"/>
        <end position="79"/>
    </location>
</feature>
<dbReference type="GO" id="GO:0006749">
    <property type="term" value="P:glutathione metabolic process"/>
    <property type="evidence" value="ECO:0007669"/>
    <property type="project" value="TreeGrafter"/>
</dbReference>
<dbReference type="InterPro" id="IPR004045">
    <property type="entry name" value="Glutathione_S-Trfase_N"/>
</dbReference>
<dbReference type="CDD" id="cd03177">
    <property type="entry name" value="GST_C_Delta_Epsilon"/>
    <property type="match status" value="1"/>
</dbReference>
<dbReference type="PROSITE" id="PS50405">
    <property type="entry name" value="GST_CTER"/>
    <property type="match status" value="1"/>
</dbReference>
<feature type="domain" description="GST C-terminal" evidence="4">
    <location>
        <begin position="85"/>
        <end position="211"/>
    </location>
</feature>
<dbReference type="Pfam" id="PF00043">
    <property type="entry name" value="GST_C"/>
    <property type="match status" value="1"/>
</dbReference>
<dbReference type="EMBL" id="JH668506">
    <property type="protein sequence ID" value="KAG6456167.1"/>
    <property type="molecule type" value="Genomic_DNA"/>
</dbReference>
<evidence type="ECO:0000259" key="4">
    <source>
        <dbReference type="PROSITE" id="PS50405"/>
    </source>
</evidence>
<dbReference type="SFLD" id="SFLDG00358">
    <property type="entry name" value="Main_(cytGST)"/>
    <property type="match status" value="1"/>
</dbReference>
<organism evidence="5 6">
    <name type="scientific">Manduca sexta</name>
    <name type="common">Tobacco hawkmoth</name>
    <name type="synonym">Tobacco hornworm</name>
    <dbReference type="NCBI Taxonomy" id="7130"/>
    <lineage>
        <taxon>Eukaryota</taxon>
        <taxon>Metazoa</taxon>
        <taxon>Ecdysozoa</taxon>
        <taxon>Arthropoda</taxon>
        <taxon>Hexapoda</taxon>
        <taxon>Insecta</taxon>
        <taxon>Pterygota</taxon>
        <taxon>Neoptera</taxon>
        <taxon>Endopterygota</taxon>
        <taxon>Lepidoptera</taxon>
        <taxon>Glossata</taxon>
        <taxon>Ditrysia</taxon>
        <taxon>Bombycoidea</taxon>
        <taxon>Sphingidae</taxon>
        <taxon>Sphinginae</taxon>
        <taxon>Sphingini</taxon>
        <taxon>Manduca</taxon>
    </lineage>
</organism>
<gene>
    <name evidence="5" type="ORF">O3G_MSEX009607</name>
</gene>
<dbReference type="FunFam" id="3.40.30.10:FF:000034">
    <property type="entry name" value="glutathione S-transferase 1"/>
    <property type="match status" value="1"/>
</dbReference>
<dbReference type="PANTHER" id="PTHR43969:SF9">
    <property type="entry name" value="GLUTATHIONE S TRANSFERASE D10, ISOFORM A-RELATED"/>
    <property type="match status" value="1"/>
</dbReference>
<reference evidence="5" key="2">
    <citation type="submission" date="2020-12" db="EMBL/GenBank/DDBJ databases">
        <authorList>
            <person name="Kanost M."/>
        </authorList>
    </citation>
    <scope>NUCLEOTIDE SEQUENCE</scope>
</reference>
<accession>A0A921ZFZ2</accession>
<dbReference type="InterPro" id="IPR040079">
    <property type="entry name" value="Glutathione_S-Trfase"/>
</dbReference>
<evidence type="ECO:0000313" key="5">
    <source>
        <dbReference type="EMBL" id="KAG6456167.1"/>
    </source>
</evidence>
<comment type="subunit">
    <text evidence="1">Homodimer.</text>
</comment>
<evidence type="ECO:0000256" key="1">
    <source>
        <dbReference type="ARBA" id="ARBA00011738"/>
    </source>
</evidence>
<reference evidence="5" key="1">
    <citation type="journal article" date="2016" name="Insect Biochem. Mol. Biol.">
        <title>Multifaceted biological insights from a draft genome sequence of the tobacco hornworm moth, Manduca sexta.</title>
        <authorList>
            <person name="Kanost M.R."/>
            <person name="Arrese E.L."/>
            <person name="Cao X."/>
            <person name="Chen Y.R."/>
            <person name="Chellapilla S."/>
            <person name="Goldsmith M.R."/>
            <person name="Grosse-Wilde E."/>
            <person name="Heckel D.G."/>
            <person name="Herndon N."/>
            <person name="Jiang H."/>
            <person name="Papanicolaou A."/>
            <person name="Qu J."/>
            <person name="Soulages J.L."/>
            <person name="Vogel H."/>
            <person name="Walters J."/>
            <person name="Waterhouse R.M."/>
            <person name="Ahn S.J."/>
            <person name="Almeida F.C."/>
            <person name="An C."/>
            <person name="Aqrawi P."/>
            <person name="Bretschneider A."/>
            <person name="Bryant W.B."/>
            <person name="Bucks S."/>
            <person name="Chao H."/>
            <person name="Chevignon G."/>
            <person name="Christen J.M."/>
            <person name="Clarke D.F."/>
            <person name="Dittmer N.T."/>
            <person name="Ferguson L.C.F."/>
            <person name="Garavelou S."/>
            <person name="Gordon K.H.J."/>
            <person name="Gunaratna R.T."/>
            <person name="Han Y."/>
            <person name="Hauser F."/>
            <person name="He Y."/>
            <person name="Heidel-Fischer H."/>
            <person name="Hirsh A."/>
            <person name="Hu Y."/>
            <person name="Jiang H."/>
            <person name="Kalra D."/>
            <person name="Klinner C."/>
            <person name="Konig C."/>
            <person name="Kovar C."/>
            <person name="Kroll A.R."/>
            <person name="Kuwar S.S."/>
            <person name="Lee S.L."/>
            <person name="Lehman R."/>
            <person name="Li K."/>
            <person name="Li Z."/>
            <person name="Liang H."/>
            <person name="Lovelace S."/>
            <person name="Lu Z."/>
            <person name="Mansfield J.H."/>
            <person name="McCulloch K.J."/>
            <person name="Mathew T."/>
            <person name="Morton B."/>
            <person name="Muzny D.M."/>
            <person name="Neunemann D."/>
            <person name="Ongeri F."/>
            <person name="Pauchet Y."/>
            <person name="Pu L.L."/>
            <person name="Pyrousis I."/>
            <person name="Rao X.J."/>
            <person name="Redding A."/>
            <person name="Roesel C."/>
            <person name="Sanchez-Gracia A."/>
            <person name="Schaack S."/>
            <person name="Shukla A."/>
            <person name="Tetreau G."/>
            <person name="Wang Y."/>
            <person name="Xiong G.H."/>
            <person name="Traut W."/>
            <person name="Walsh T.K."/>
            <person name="Worley K.C."/>
            <person name="Wu D."/>
            <person name="Wu W."/>
            <person name="Wu Y.Q."/>
            <person name="Zhang X."/>
            <person name="Zou Z."/>
            <person name="Zucker H."/>
            <person name="Briscoe A.D."/>
            <person name="Burmester T."/>
            <person name="Clem R.J."/>
            <person name="Feyereisen R."/>
            <person name="Grimmelikhuijzen C.J.P."/>
            <person name="Hamodrakas S.J."/>
            <person name="Hansson B.S."/>
            <person name="Huguet E."/>
            <person name="Jermiin L.S."/>
            <person name="Lan Q."/>
            <person name="Lehman H.K."/>
            <person name="Lorenzen M."/>
            <person name="Merzendorfer H."/>
            <person name="Michalopoulos I."/>
            <person name="Morton D.B."/>
            <person name="Muthukrishnan S."/>
            <person name="Oakeshott J.G."/>
            <person name="Palmer W."/>
            <person name="Park Y."/>
            <person name="Passarelli A.L."/>
            <person name="Rozas J."/>
            <person name="Schwartz L.M."/>
            <person name="Smith W."/>
            <person name="Southgate A."/>
            <person name="Vilcinskas A."/>
            <person name="Vogt R."/>
            <person name="Wang P."/>
            <person name="Werren J."/>
            <person name="Yu X.Q."/>
            <person name="Zhou J.J."/>
            <person name="Brown S.J."/>
            <person name="Scherer S.E."/>
            <person name="Richards S."/>
            <person name="Blissard G.W."/>
        </authorList>
    </citation>
    <scope>NUCLEOTIDE SEQUENCE</scope>
</reference>
<protein>
    <recommendedName>
        <fullName evidence="7">Glutathione S-transferase</fullName>
    </recommendedName>
</protein>
<dbReference type="InterPro" id="IPR004046">
    <property type="entry name" value="GST_C"/>
</dbReference>
<dbReference type="Proteomes" id="UP000791440">
    <property type="component" value="Unassembled WGS sequence"/>
</dbReference>